<dbReference type="Gene3D" id="3.40.50.300">
    <property type="entry name" value="P-loop containing nucleotide triphosphate hydrolases"/>
    <property type="match status" value="2"/>
</dbReference>
<dbReference type="InterPro" id="IPR051978">
    <property type="entry name" value="Rho-GAP_domain"/>
</dbReference>
<feature type="compositionally biased region" description="Polar residues" evidence="3">
    <location>
        <begin position="855"/>
        <end position="868"/>
    </location>
</feature>
<gene>
    <name evidence="7" type="ORF">Anas_03086</name>
</gene>
<comment type="caution">
    <text evidence="7">The sequence shown here is derived from an EMBL/GenBank/DDBJ whole genome shotgun (WGS) entry which is preliminary data.</text>
</comment>
<proteinExistence type="predicted"/>
<dbReference type="AlphaFoldDB" id="A0A5N5SQC0"/>
<dbReference type="PROSITE" id="PS51676">
    <property type="entry name" value="FF"/>
    <property type="match status" value="1"/>
</dbReference>
<accession>A0A5N5SQC0</accession>
<feature type="domain" description="PG1 pseudoGTPase" evidence="5">
    <location>
        <begin position="538"/>
        <end position="718"/>
    </location>
</feature>
<dbReference type="Gene3D" id="1.10.10.440">
    <property type="entry name" value="FF domain"/>
    <property type="match status" value="2"/>
</dbReference>
<dbReference type="CDD" id="cd22207">
    <property type="entry name" value="pseudoGTPaseD_p190RhoGAP"/>
    <property type="match status" value="1"/>
</dbReference>
<evidence type="ECO:0000256" key="2">
    <source>
        <dbReference type="ARBA" id="ARBA00022737"/>
    </source>
</evidence>
<dbReference type="InterPro" id="IPR027417">
    <property type="entry name" value="P-loop_NTPase"/>
</dbReference>
<dbReference type="InterPro" id="IPR002713">
    <property type="entry name" value="FF_domain"/>
</dbReference>
<dbReference type="InterPro" id="IPR039006">
    <property type="entry name" value="RhoGAP_pG2"/>
</dbReference>
<protein>
    <submittedName>
        <fullName evidence="7">Rho GTPase-activating protein</fullName>
    </submittedName>
</protein>
<dbReference type="PROSITE" id="PS51852">
    <property type="entry name" value="PG1"/>
    <property type="match status" value="1"/>
</dbReference>
<evidence type="ECO:0000259" key="5">
    <source>
        <dbReference type="PROSITE" id="PS51852"/>
    </source>
</evidence>
<dbReference type="SUPFAM" id="SSF52540">
    <property type="entry name" value="P-loop containing nucleoside triphosphate hydrolases"/>
    <property type="match status" value="1"/>
</dbReference>
<evidence type="ECO:0000259" key="6">
    <source>
        <dbReference type="PROSITE" id="PS51853"/>
    </source>
</evidence>
<dbReference type="GO" id="GO:0003924">
    <property type="term" value="F:GTPase activity"/>
    <property type="evidence" value="ECO:0007669"/>
    <property type="project" value="InterPro"/>
</dbReference>
<dbReference type="PANTHER" id="PTHR46005">
    <property type="entry name" value="RHO GTPASE-ACTIVATING PROTEIN 190"/>
    <property type="match status" value="1"/>
</dbReference>
<dbReference type="InterPro" id="IPR045786">
    <property type="entry name" value="RhoGAP_pG1_pG2"/>
</dbReference>
<dbReference type="GO" id="GO:0007266">
    <property type="term" value="P:Rho protein signal transduction"/>
    <property type="evidence" value="ECO:0007669"/>
    <property type="project" value="TreeGrafter"/>
</dbReference>
<evidence type="ECO:0000256" key="1">
    <source>
        <dbReference type="ARBA" id="ARBA00022468"/>
    </source>
</evidence>
<sequence>MARRSGETCRQLVVSVVGVSGGEREKGVTGVGKSCLCNRFIRPQADNYHVDHISVLSQTDFSGRVVNNDHFLYWGESARTAEDGTEYNLGKWILTSKDVPNRSLDRMVELTAAILSNCVKTKRPVVLVTTKNDEANEVYVKEAEKLCCRKEFKGNIPLLEISAHENVNVDLAFLTLAQLVDRNRGKIRIIPFFEAARQRKEVLDAATDIYLRLVRSVVSDYRTPWSVASKKLVHHNDCAYYVDLFGIDSAARLYRRHTKKLKEEFLQRKVDSYMDLLPSILREFFPDLQTLQDGDWLSIQQRISDHHDFDRYFIRCEDDLPWSENLDLLDSADTRIPFDVLDSSEAETVFKNHVNALQAELEMREMRDRFKMLLSETGYVTPGKKLDEVRVLFMGRESFDSLSEPDRQIIYDQHQKDITEKARINFMELLLEHAELFYHVKSIVPSGTITQEDIREITQALQEDSRYKNLDRLESERTLLLLQHLGFVHCPKKEHCPAYPNCTDILIEKLFAQKSVNSNSRPGSGSWSGKGIDVSDSHPMNGHVNLVILGTNDLAQNLHKVIRDNCEDDELEVDNEIFTLDYRIIDGDVSLPQNAFKTSEFVPHGIVCAYSNEETLDYVRESLEKSLMTQLEREEASPHPPITVLFAPDADIDHNTAEHLHDEGANLADSLQCTFLESGVSVGSSESDQRFDSSLTLKAVKSLLLNIQHHDCKRKIEVIVSSYHGANAFREDLVHGFILIYSTKRKASLATLRAFSANIPNLPIQILAVTDTSSASAFFTSDVSQQLITEGNNIADPAFYTPFFKEVWDKKPEIEQAFHMEDPSGLDDSGEGTLERPRHPQHRSGFPPFLRRNMPQRSQSAEGSSSEIYETVPTDGSLGDGLDEPLSPPFPSDPPLTPSDDSDIYSHIDNDEEEHLVKDAVPGHYFDGEYSYSRVPDIPQAASAKARQRHRREKGRQVLSSSSSSSLYDFIVVVEADTRLDCLDMTKVREEHIIDL</sequence>
<dbReference type="EMBL" id="SEYY01021904">
    <property type="protein sequence ID" value="KAB7495968.1"/>
    <property type="molecule type" value="Genomic_DNA"/>
</dbReference>
<dbReference type="Pfam" id="PF23083">
    <property type="entry name" value="FF_RHG35_4th"/>
    <property type="match status" value="1"/>
</dbReference>
<dbReference type="SMART" id="SM00175">
    <property type="entry name" value="RAB"/>
    <property type="match status" value="1"/>
</dbReference>
<dbReference type="PANTHER" id="PTHR46005:SF4">
    <property type="entry name" value="RHO GTPASE-ACTIVATING PROTEIN 190"/>
    <property type="match status" value="1"/>
</dbReference>
<keyword evidence="8" id="KW-1185">Reference proteome</keyword>
<evidence type="ECO:0000256" key="3">
    <source>
        <dbReference type="SAM" id="MobiDB-lite"/>
    </source>
</evidence>
<dbReference type="GO" id="GO:0050770">
    <property type="term" value="P:regulation of axonogenesis"/>
    <property type="evidence" value="ECO:0007669"/>
    <property type="project" value="TreeGrafter"/>
</dbReference>
<dbReference type="InterPro" id="IPR039007">
    <property type="entry name" value="pG1"/>
</dbReference>
<dbReference type="Pfam" id="PF19518">
    <property type="entry name" value="RhoGAP_pG1_pG2"/>
    <property type="match status" value="2"/>
</dbReference>
<feature type="domain" description="PG2 pseudoGTPase" evidence="6">
    <location>
        <begin position="666"/>
        <end position="835"/>
    </location>
</feature>
<evidence type="ECO:0000259" key="4">
    <source>
        <dbReference type="PROSITE" id="PS51676"/>
    </source>
</evidence>
<reference evidence="7 8" key="1">
    <citation type="journal article" date="2019" name="PLoS Biol.">
        <title>Sex chromosomes control vertical transmission of feminizing Wolbachia symbionts in an isopod.</title>
        <authorList>
            <person name="Becking T."/>
            <person name="Chebbi M.A."/>
            <person name="Giraud I."/>
            <person name="Moumen B."/>
            <person name="Laverre T."/>
            <person name="Caubet Y."/>
            <person name="Peccoud J."/>
            <person name="Gilbert C."/>
            <person name="Cordaux R."/>
        </authorList>
    </citation>
    <scope>NUCLEOTIDE SEQUENCE [LARGE SCALE GENOMIC DNA]</scope>
    <source>
        <strain evidence="7">ANa2</strain>
        <tissue evidence="7">Whole body excluding digestive tract and cuticle</tissue>
    </source>
</reference>
<feature type="compositionally biased region" description="Pro residues" evidence="3">
    <location>
        <begin position="886"/>
        <end position="897"/>
    </location>
</feature>
<dbReference type="InterPro" id="IPR001806">
    <property type="entry name" value="Small_GTPase"/>
</dbReference>
<dbReference type="GO" id="GO:0005525">
    <property type="term" value="F:GTP binding"/>
    <property type="evidence" value="ECO:0007669"/>
    <property type="project" value="InterPro"/>
</dbReference>
<dbReference type="PROSITE" id="PS51853">
    <property type="entry name" value="PG2"/>
    <property type="match status" value="1"/>
</dbReference>
<dbReference type="OrthoDB" id="6356688at2759"/>
<name>A0A5N5SQC0_9CRUS</name>
<dbReference type="InterPro" id="IPR032835">
    <property type="entry name" value="RhoGAP-FF1"/>
</dbReference>
<dbReference type="GO" id="GO:0008361">
    <property type="term" value="P:regulation of cell size"/>
    <property type="evidence" value="ECO:0007669"/>
    <property type="project" value="TreeGrafter"/>
</dbReference>
<dbReference type="InterPro" id="IPR036517">
    <property type="entry name" value="FF_domain_sf"/>
</dbReference>
<dbReference type="Proteomes" id="UP000326759">
    <property type="component" value="Unassembled WGS sequence"/>
</dbReference>
<evidence type="ECO:0000313" key="7">
    <source>
        <dbReference type="EMBL" id="KAB7495968.1"/>
    </source>
</evidence>
<dbReference type="GO" id="GO:0005096">
    <property type="term" value="F:GTPase activator activity"/>
    <property type="evidence" value="ECO:0007669"/>
    <property type="project" value="UniProtKB-KW"/>
</dbReference>
<dbReference type="Pfam" id="PF16512">
    <property type="entry name" value="RhoGAP-FF1"/>
    <property type="match status" value="1"/>
</dbReference>
<evidence type="ECO:0000313" key="8">
    <source>
        <dbReference type="Proteomes" id="UP000326759"/>
    </source>
</evidence>
<feature type="domain" description="FF" evidence="4">
    <location>
        <begin position="418"/>
        <end position="487"/>
    </location>
</feature>
<organism evidence="7 8">
    <name type="scientific">Armadillidium nasatum</name>
    <dbReference type="NCBI Taxonomy" id="96803"/>
    <lineage>
        <taxon>Eukaryota</taxon>
        <taxon>Metazoa</taxon>
        <taxon>Ecdysozoa</taxon>
        <taxon>Arthropoda</taxon>
        <taxon>Crustacea</taxon>
        <taxon>Multicrustacea</taxon>
        <taxon>Malacostraca</taxon>
        <taxon>Eumalacostraca</taxon>
        <taxon>Peracarida</taxon>
        <taxon>Isopoda</taxon>
        <taxon>Oniscidea</taxon>
        <taxon>Crinocheta</taxon>
        <taxon>Armadillidiidae</taxon>
        <taxon>Armadillidium</taxon>
    </lineage>
</organism>
<dbReference type="InterPro" id="IPR057284">
    <property type="entry name" value="FF_RHG35_4th"/>
</dbReference>
<dbReference type="Pfam" id="PF00071">
    <property type="entry name" value="Ras"/>
    <property type="match status" value="1"/>
</dbReference>
<keyword evidence="1" id="KW-0343">GTPase activation</keyword>
<feature type="region of interest" description="Disordered" evidence="3">
    <location>
        <begin position="820"/>
        <end position="906"/>
    </location>
</feature>
<dbReference type="SMART" id="SM00441">
    <property type="entry name" value="FF"/>
    <property type="match status" value="3"/>
</dbReference>
<keyword evidence="2" id="KW-0677">Repeat</keyword>
<dbReference type="GO" id="GO:0005829">
    <property type="term" value="C:cytosol"/>
    <property type="evidence" value="ECO:0007669"/>
    <property type="project" value="TreeGrafter"/>
</dbReference>